<evidence type="ECO:0000256" key="4">
    <source>
        <dbReference type="ARBA" id="ARBA00022723"/>
    </source>
</evidence>
<comment type="cofactor">
    <cofactor evidence="1">
        <name>Zn(2+)</name>
        <dbReference type="ChEBI" id="CHEBI:29105"/>
    </cofactor>
</comment>
<reference evidence="8" key="1">
    <citation type="submission" date="2010-01" db="EMBL/GenBank/DDBJ databases">
        <title>Genome fragments of uncultured bacteria from the North Pacific subtropical Gyre.</title>
        <authorList>
            <person name="Pham V.D."/>
            <person name="Delong E.F."/>
        </authorList>
    </citation>
    <scope>NUCLEOTIDE SEQUENCE</scope>
</reference>
<keyword evidence="5" id="KW-0862">Zinc</keyword>
<comment type="similarity">
    <text evidence="2">Belongs to the zinc-containing alcohol dehydrogenase family.</text>
</comment>
<proteinExistence type="inferred from homology"/>
<dbReference type="PANTHER" id="PTHR42940">
    <property type="entry name" value="ALCOHOL DEHYDROGENASE 1-RELATED"/>
    <property type="match status" value="1"/>
</dbReference>
<sequence length="346" mass="36431">MKAMVLTAPETPFQLMGLPDPIAGNGEAVARVLSCGAGLTIQHLRAGRIPVKYPRVIGHEITAEIVETGSGVTELSVGDPVTAYYYLTCGICVWCQTGRETLCDNLAGNVGRDLDGGYADYIKLPSNSFIKLPEGLDYKSNPAEIGVVTDAIATPLKLINKARIQPGESVTVIGAGGGLGIQMIAVAKWAKAQVIAVDVRPEKLDTCRGAGADKTVDASDIDLADLLFDLTDGKGTDVVIDFVANEKTLEGATRALGKGGRLAILGGGGLPNTFSVSGNWIKGGEREILGNKYASRADVREALDIVARGELWPIVTETCALENVEELHQRLENGLVIGRAAVLINP</sequence>
<dbReference type="Pfam" id="PF08240">
    <property type="entry name" value="ADH_N"/>
    <property type="match status" value="1"/>
</dbReference>
<dbReference type="InterPro" id="IPR020843">
    <property type="entry name" value="ER"/>
</dbReference>
<evidence type="ECO:0000256" key="3">
    <source>
        <dbReference type="ARBA" id="ARBA00013190"/>
    </source>
</evidence>
<dbReference type="GO" id="GO:0004022">
    <property type="term" value="F:alcohol dehydrogenase (NAD+) activity"/>
    <property type="evidence" value="ECO:0007669"/>
    <property type="project" value="UniProtKB-EC"/>
</dbReference>
<evidence type="ECO:0000256" key="1">
    <source>
        <dbReference type="ARBA" id="ARBA00001947"/>
    </source>
</evidence>
<dbReference type="SUPFAM" id="SSF50129">
    <property type="entry name" value="GroES-like"/>
    <property type="match status" value="1"/>
</dbReference>
<keyword evidence="6" id="KW-0560">Oxidoreductase</keyword>
<name>E7C7X9_9BACT</name>
<dbReference type="Pfam" id="PF00107">
    <property type="entry name" value="ADH_zinc_N"/>
    <property type="match status" value="1"/>
</dbReference>
<accession>E7C7X9</accession>
<dbReference type="InterPro" id="IPR036291">
    <property type="entry name" value="NAD(P)-bd_dom_sf"/>
</dbReference>
<keyword evidence="4" id="KW-0479">Metal-binding</keyword>
<dbReference type="EC" id="1.1.1.1" evidence="3"/>
<dbReference type="InterPro" id="IPR011032">
    <property type="entry name" value="GroES-like_sf"/>
</dbReference>
<evidence type="ECO:0000256" key="5">
    <source>
        <dbReference type="ARBA" id="ARBA00022833"/>
    </source>
</evidence>
<dbReference type="SMART" id="SM00829">
    <property type="entry name" value="PKS_ER"/>
    <property type="match status" value="1"/>
</dbReference>
<evidence type="ECO:0000259" key="7">
    <source>
        <dbReference type="SMART" id="SM00829"/>
    </source>
</evidence>
<dbReference type="AlphaFoldDB" id="E7C7X9"/>
<evidence type="ECO:0000313" key="8">
    <source>
        <dbReference type="EMBL" id="ADI23553.1"/>
    </source>
</evidence>
<dbReference type="InterPro" id="IPR013149">
    <property type="entry name" value="ADH-like_C"/>
</dbReference>
<evidence type="ECO:0000256" key="6">
    <source>
        <dbReference type="ARBA" id="ARBA00023002"/>
    </source>
</evidence>
<dbReference type="PANTHER" id="PTHR42940:SF8">
    <property type="entry name" value="VACUOLAR PROTEIN SORTING-ASSOCIATED PROTEIN 11"/>
    <property type="match status" value="1"/>
</dbReference>
<dbReference type="GO" id="GO:0046872">
    <property type="term" value="F:metal ion binding"/>
    <property type="evidence" value="ECO:0007669"/>
    <property type="project" value="UniProtKB-KW"/>
</dbReference>
<dbReference type="Gene3D" id="3.90.180.10">
    <property type="entry name" value="Medium-chain alcohol dehydrogenases, catalytic domain"/>
    <property type="match status" value="1"/>
</dbReference>
<protein>
    <recommendedName>
        <fullName evidence="3">alcohol dehydrogenase</fullName>
        <ecNumber evidence="3">1.1.1.1</ecNumber>
    </recommendedName>
</protein>
<dbReference type="EMBL" id="GU568018">
    <property type="protein sequence ID" value="ADI23553.1"/>
    <property type="molecule type" value="Genomic_DNA"/>
</dbReference>
<evidence type="ECO:0000256" key="2">
    <source>
        <dbReference type="ARBA" id="ARBA00008072"/>
    </source>
</evidence>
<feature type="domain" description="Enoyl reductase (ER)" evidence="7">
    <location>
        <begin position="36"/>
        <end position="342"/>
    </location>
</feature>
<dbReference type="InterPro" id="IPR013154">
    <property type="entry name" value="ADH-like_N"/>
</dbReference>
<organism evidence="8">
    <name type="scientific">uncultured nuHF2 cluster bacterium HF0770_42C12</name>
    <dbReference type="NCBI Taxonomy" id="723593"/>
    <lineage>
        <taxon>Bacteria</taxon>
        <taxon>environmental samples</taxon>
    </lineage>
</organism>
<dbReference type="GO" id="GO:0005737">
    <property type="term" value="C:cytoplasm"/>
    <property type="evidence" value="ECO:0007669"/>
    <property type="project" value="TreeGrafter"/>
</dbReference>
<dbReference type="SUPFAM" id="SSF51735">
    <property type="entry name" value="NAD(P)-binding Rossmann-fold domains"/>
    <property type="match status" value="1"/>
</dbReference>